<dbReference type="EMBL" id="JAFBEH010000005">
    <property type="protein sequence ID" value="MBM7642137.1"/>
    <property type="molecule type" value="Genomic_DNA"/>
</dbReference>
<accession>A0ABS2PQ23</accession>
<dbReference type="RefSeq" id="WP_205008990.1">
    <property type="nucleotide sequence ID" value="NZ_JAFBEH010000005.1"/>
</dbReference>
<comment type="caution">
    <text evidence="1">The sequence shown here is derived from an EMBL/GenBank/DDBJ whole genome shotgun (WGS) entry which is preliminary data.</text>
</comment>
<proteinExistence type="predicted"/>
<sequence length="417" mass="49032">MAKKKNRKKELKRQQKLDIKVVPEEENFLSEQLMDGQQPRFVERRLIQNFDELHTAMFQYMDEHDGEVDENLVSFQLRNNLFKWRKDHDYFRQAMITPNAKKRQKLLIAVLEENPNYFAADFHLLLSELVEFDLSTYQKCIDFEESTLAKWKEIGYLDWNYLEARPILQALLFLITYYTDENAYHRALHLVNLIEKQQLKRYPPGYVFQVLSLYHMVGDENKVEQFYQKELKQGKCDDTILIHAVISAFLKGSIPEAQSLFKKLVEINDEAAPFFADQDWLDSLVDIEEEECYLPNSVQSLQASLYPLEEFLDRNLIIGDFLTQEAQKYDTSFVMDDWYVSEQTHLSNLVSFVGARKLATDPRLSFIKHDMSLALYDSGIESYDDFKKYTEKEILSIKGVGPVTIQKLKEAGIVFKK</sequence>
<protein>
    <recommendedName>
        <fullName evidence="3">Helicase</fullName>
    </recommendedName>
</protein>
<gene>
    <name evidence="1" type="ORF">JOC28_000429</name>
</gene>
<organism evidence="1 2">
    <name type="scientific">Streptococcus loxodontisalivarius</name>
    <dbReference type="NCBI Taxonomy" id="1349415"/>
    <lineage>
        <taxon>Bacteria</taxon>
        <taxon>Bacillati</taxon>
        <taxon>Bacillota</taxon>
        <taxon>Bacilli</taxon>
        <taxon>Lactobacillales</taxon>
        <taxon>Streptococcaceae</taxon>
        <taxon>Streptococcus</taxon>
    </lineage>
</organism>
<name>A0ABS2PQ23_9STRE</name>
<keyword evidence="2" id="KW-1185">Reference proteome</keyword>
<reference evidence="1 2" key="1">
    <citation type="submission" date="2021-01" db="EMBL/GenBank/DDBJ databases">
        <title>Genomic Encyclopedia of Type Strains, Phase IV (KMG-IV): sequencing the most valuable type-strain genomes for metagenomic binning, comparative biology and taxonomic classification.</title>
        <authorList>
            <person name="Goeker M."/>
        </authorList>
    </citation>
    <scope>NUCLEOTIDE SEQUENCE [LARGE SCALE GENOMIC DNA]</scope>
    <source>
        <strain evidence="1 2">DSM 27382</strain>
    </source>
</reference>
<dbReference type="Gene3D" id="1.10.150.20">
    <property type="entry name" value="5' to 3' exonuclease, C-terminal subdomain"/>
    <property type="match status" value="1"/>
</dbReference>
<evidence type="ECO:0000313" key="1">
    <source>
        <dbReference type="EMBL" id="MBM7642137.1"/>
    </source>
</evidence>
<evidence type="ECO:0000313" key="2">
    <source>
        <dbReference type="Proteomes" id="UP000697472"/>
    </source>
</evidence>
<dbReference type="Proteomes" id="UP000697472">
    <property type="component" value="Unassembled WGS sequence"/>
</dbReference>
<evidence type="ECO:0008006" key="3">
    <source>
        <dbReference type="Google" id="ProtNLM"/>
    </source>
</evidence>